<dbReference type="PANTHER" id="PTHR44757">
    <property type="entry name" value="DIGUANYLATE CYCLASE DGCP"/>
    <property type="match status" value="1"/>
</dbReference>
<evidence type="ECO:0000313" key="3">
    <source>
        <dbReference type="EMBL" id="CAA6809464.1"/>
    </source>
</evidence>
<dbReference type="InterPro" id="IPR035965">
    <property type="entry name" value="PAS-like_dom_sf"/>
</dbReference>
<evidence type="ECO:0000259" key="1">
    <source>
        <dbReference type="PROSITE" id="PS50112"/>
    </source>
</evidence>
<dbReference type="InterPro" id="IPR000700">
    <property type="entry name" value="PAS-assoc_C"/>
</dbReference>
<feature type="domain" description="PAC" evidence="2">
    <location>
        <begin position="153"/>
        <end position="207"/>
    </location>
</feature>
<dbReference type="CDD" id="cd00130">
    <property type="entry name" value="PAS"/>
    <property type="match status" value="1"/>
</dbReference>
<gene>
    <name evidence="3" type="ORF">HELGO_WM39640</name>
</gene>
<dbReference type="SMART" id="SM00086">
    <property type="entry name" value="PAC"/>
    <property type="match status" value="1"/>
</dbReference>
<dbReference type="Gene3D" id="3.30.450.20">
    <property type="entry name" value="PAS domain"/>
    <property type="match status" value="1"/>
</dbReference>
<dbReference type="EMBL" id="CACVAR010000190">
    <property type="protein sequence ID" value="CAA6809464.1"/>
    <property type="molecule type" value="Genomic_DNA"/>
</dbReference>
<dbReference type="AlphaFoldDB" id="A0A6S6STL9"/>
<protein>
    <submittedName>
        <fullName evidence="3">Uncharacterized protein</fullName>
    </submittedName>
</protein>
<reference evidence="3" key="1">
    <citation type="submission" date="2020-01" db="EMBL/GenBank/DDBJ databases">
        <authorList>
            <person name="Meier V. D."/>
            <person name="Meier V D."/>
        </authorList>
    </citation>
    <scope>NUCLEOTIDE SEQUENCE</scope>
    <source>
        <strain evidence="3">HLG_WM_MAG_03</strain>
    </source>
</reference>
<proteinExistence type="predicted"/>
<accession>A0A6S6STL9</accession>
<dbReference type="NCBIfam" id="TIGR00229">
    <property type="entry name" value="sensory_box"/>
    <property type="match status" value="1"/>
</dbReference>
<evidence type="ECO:0000259" key="2">
    <source>
        <dbReference type="PROSITE" id="PS50113"/>
    </source>
</evidence>
<organism evidence="3">
    <name type="scientific">uncultured Sulfurovum sp</name>
    <dbReference type="NCBI Taxonomy" id="269237"/>
    <lineage>
        <taxon>Bacteria</taxon>
        <taxon>Pseudomonadati</taxon>
        <taxon>Campylobacterota</taxon>
        <taxon>Epsilonproteobacteria</taxon>
        <taxon>Campylobacterales</taxon>
        <taxon>Sulfurovaceae</taxon>
        <taxon>Sulfurovum</taxon>
        <taxon>environmental samples</taxon>
    </lineage>
</organism>
<dbReference type="InterPro" id="IPR001610">
    <property type="entry name" value="PAC"/>
</dbReference>
<name>A0A6S6STL9_9BACT</name>
<dbReference type="PROSITE" id="PS50112">
    <property type="entry name" value="PAS"/>
    <property type="match status" value="1"/>
</dbReference>
<dbReference type="Pfam" id="PF13426">
    <property type="entry name" value="PAS_9"/>
    <property type="match status" value="1"/>
</dbReference>
<dbReference type="SUPFAM" id="SSF55785">
    <property type="entry name" value="PYP-like sensor domain (PAS domain)"/>
    <property type="match status" value="1"/>
</dbReference>
<sequence length="221" mass="26215">MHKLLKEQIKDNFGKEFDFDMLTEKTQLLLEDIEFTYKKYDQATQLLRDELQLQSDSESDTLHFQMFNKRIPGRRSIHETNLLLQQYKNAVHSDFIVSRTDLSGKITYVNDAFCKISGYTKEELIGEDQSIIRHPSVNPKCFEEMWKTIQNKKTWRGELKNRAKDGSTYYLDMAIFPLLDAQNNICEYLAIRHNITAHIELEHQLDVEQKYNHMLFNNQDN</sequence>
<feature type="non-terminal residue" evidence="3">
    <location>
        <position position="221"/>
    </location>
</feature>
<dbReference type="PROSITE" id="PS50113">
    <property type="entry name" value="PAC"/>
    <property type="match status" value="1"/>
</dbReference>
<feature type="domain" description="PAS" evidence="1">
    <location>
        <begin position="101"/>
        <end position="152"/>
    </location>
</feature>
<dbReference type="SMART" id="SM00091">
    <property type="entry name" value="PAS"/>
    <property type="match status" value="1"/>
</dbReference>
<dbReference type="PANTHER" id="PTHR44757:SF2">
    <property type="entry name" value="BIOFILM ARCHITECTURE MAINTENANCE PROTEIN MBAA"/>
    <property type="match status" value="1"/>
</dbReference>
<dbReference type="InterPro" id="IPR000014">
    <property type="entry name" value="PAS"/>
</dbReference>
<dbReference type="InterPro" id="IPR052155">
    <property type="entry name" value="Biofilm_reg_signaling"/>
</dbReference>